<dbReference type="EMBL" id="NKQK01000001">
    <property type="protein sequence ID" value="PSS36669.1"/>
    <property type="molecule type" value="Genomic_DNA"/>
</dbReference>
<reference evidence="1 2" key="1">
    <citation type="submission" date="2017-07" db="EMBL/GenBank/DDBJ databases">
        <title>An improved, manually edited Actinidia chinensis var. chinensis (kiwifruit) genome highlights the challenges associated with draft genomes and gene prediction in plants.</title>
        <authorList>
            <person name="Pilkington S."/>
            <person name="Crowhurst R."/>
            <person name="Hilario E."/>
            <person name="Nardozza S."/>
            <person name="Fraser L."/>
            <person name="Peng Y."/>
            <person name="Gunaseelan K."/>
            <person name="Simpson R."/>
            <person name="Tahir J."/>
            <person name="Deroles S."/>
            <person name="Templeton K."/>
            <person name="Luo Z."/>
            <person name="Davy M."/>
            <person name="Cheng C."/>
            <person name="Mcneilage M."/>
            <person name="Scaglione D."/>
            <person name="Liu Y."/>
            <person name="Zhang Q."/>
            <person name="Datson P."/>
            <person name="De Silva N."/>
            <person name="Gardiner S."/>
            <person name="Bassett H."/>
            <person name="Chagne D."/>
            <person name="Mccallum J."/>
            <person name="Dzierzon H."/>
            <person name="Deng C."/>
            <person name="Wang Y.-Y."/>
            <person name="Barron N."/>
            <person name="Manako K."/>
            <person name="Bowen J."/>
            <person name="Foster T."/>
            <person name="Erridge Z."/>
            <person name="Tiffin H."/>
            <person name="Waite C."/>
            <person name="Davies K."/>
            <person name="Grierson E."/>
            <person name="Laing W."/>
            <person name="Kirk R."/>
            <person name="Chen X."/>
            <person name="Wood M."/>
            <person name="Montefiori M."/>
            <person name="Brummell D."/>
            <person name="Schwinn K."/>
            <person name="Catanach A."/>
            <person name="Fullerton C."/>
            <person name="Li D."/>
            <person name="Meiyalaghan S."/>
            <person name="Nieuwenhuizen N."/>
            <person name="Read N."/>
            <person name="Prakash R."/>
            <person name="Hunter D."/>
            <person name="Zhang H."/>
            <person name="Mckenzie M."/>
            <person name="Knabel M."/>
            <person name="Harris A."/>
            <person name="Allan A."/>
            <person name="Chen A."/>
            <person name="Janssen B."/>
            <person name="Plunkett B."/>
            <person name="Dwamena C."/>
            <person name="Voogd C."/>
            <person name="Leif D."/>
            <person name="Lafferty D."/>
            <person name="Souleyre E."/>
            <person name="Varkonyi-Gasic E."/>
            <person name="Gambi F."/>
            <person name="Hanley J."/>
            <person name="Yao J.-L."/>
            <person name="Cheung J."/>
            <person name="David K."/>
            <person name="Warren B."/>
            <person name="Marsh K."/>
            <person name="Snowden K."/>
            <person name="Lin-Wang K."/>
            <person name="Brian L."/>
            <person name="Martinez-Sanchez M."/>
            <person name="Wang M."/>
            <person name="Ileperuma N."/>
            <person name="Macnee N."/>
            <person name="Campin R."/>
            <person name="Mcatee P."/>
            <person name="Drummond R."/>
            <person name="Espley R."/>
            <person name="Ireland H."/>
            <person name="Wu R."/>
            <person name="Atkinson R."/>
            <person name="Karunairetnam S."/>
            <person name="Bulley S."/>
            <person name="Chunkath S."/>
            <person name="Hanley Z."/>
            <person name="Storey R."/>
            <person name="Thrimawithana A."/>
            <person name="Thomson S."/>
            <person name="David C."/>
            <person name="Testolin R."/>
        </authorList>
    </citation>
    <scope>NUCLEOTIDE SEQUENCE [LARGE SCALE GENOMIC DNA]</scope>
    <source>
        <strain evidence="2">cv. Red5</strain>
        <tissue evidence="1">Young leaf</tissue>
    </source>
</reference>
<sequence length="135" mass="14108">MVGIEGIVVGVVGSEVAAGSGGRVTLGVAGIVGNAGIFDKDVGIWVLGSGGSIGFGELGAVGIGNGGNVGTVWSKWRAATVTWMPENDITTREDQSMMKISHLRSWVTMGIDEIFEVCRGQMLQESTELERLLLV</sequence>
<dbReference type="Proteomes" id="UP000241394">
    <property type="component" value="Chromosome LG1"/>
</dbReference>
<evidence type="ECO:0000313" key="1">
    <source>
        <dbReference type="EMBL" id="PSS36669.1"/>
    </source>
</evidence>
<evidence type="ECO:0000313" key="2">
    <source>
        <dbReference type="Proteomes" id="UP000241394"/>
    </source>
</evidence>
<organism evidence="1 2">
    <name type="scientific">Actinidia chinensis var. chinensis</name>
    <name type="common">Chinese soft-hair kiwi</name>
    <dbReference type="NCBI Taxonomy" id="1590841"/>
    <lineage>
        <taxon>Eukaryota</taxon>
        <taxon>Viridiplantae</taxon>
        <taxon>Streptophyta</taxon>
        <taxon>Embryophyta</taxon>
        <taxon>Tracheophyta</taxon>
        <taxon>Spermatophyta</taxon>
        <taxon>Magnoliopsida</taxon>
        <taxon>eudicotyledons</taxon>
        <taxon>Gunneridae</taxon>
        <taxon>Pentapetalae</taxon>
        <taxon>asterids</taxon>
        <taxon>Ericales</taxon>
        <taxon>Actinidiaceae</taxon>
        <taxon>Actinidia</taxon>
    </lineage>
</organism>
<keyword evidence="2" id="KW-1185">Reference proteome</keyword>
<accession>A0A2R6S371</accession>
<protein>
    <submittedName>
        <fullName evidence="1">Vegetative cell wall protein gp1-like</fullName>
    </submittedName>
</protein>
<dbReference type="InParanoid" id="A0A2R6S371"/>
<dbReference type="Gramene" id="PSS36669">
    <property type="protein sequence ID" value="PSS36669"/>
    <property type="gene ID" value="CEY00_Acc01189"/>
</dbReference>
<reference evidence="2" key="2">
    <citation type="journal article" date="2018" name="BMC Genomics">
        <title>A manually annotated Actinidia chinensis var. chinensis (kiwifruit) genome highlights the challenges associated with draft genomes and gene prediction in plants.</title>
        <authorList>
            <person name="Pilkington S.M."/>
            <person name="Crowhurst R."/>
            <person name="Hilario E."/>
            <person name="Nardozza S."/>
            <person name="Fraser L."/>
            <person name="Peng Y."/>
            <person name="Gunaseelan K."/>
            <person name="Simpson R."/>
            <person name="Tahir J."/>
            <person name="Deroles S.C."/>
            <person name="Templeton K."/>
            <person name="Luo Z."/>
            <person name="Davy M."/>
            <person name="Cheng C."/>
            <person name="McNeilage M."/>
            <person name="Scaglione D."/>
            <person name="Liu Y."/>
            <person name="Zhang Q."/>
            <person name="Datson P."/>
            <person name="De Silva N."/>
            <person name="Gardiner S.E."/>
            <person name="Bassett H."/>
            <person name="Chagne D."/>
            <person name="McCallum J."/>
            <person name="Dzierzon H."/>
            <person name="Deng C."/>
            <person name="Wang Y.Y."/>
            <person name="Barron L."/>
            <person name="Manako K."/>
            <person name="Bowen J."/>
            <person name="Foster T.M."/>
            <person name="Erridge Z.A."/>
            <person name="Tiffin H."/>
            <person name="Waite C.N."/>
            <person name="Davies K.M."/>
            <person name="Grierson E.P."/>
            <person name="Laing W.A."/>
            <person name="Kirk R."/>
            <person name="Chen X."/>
            <person name="Wood M."/>
            <person name="Montefiori M."/>
            <person name="Brummell D.A."/>
            <person name="Schwinn K.E."/>
            <person name="Catanach A."/>
            <person name="Fullerton C."/>
            <person name="Li D."/>
            <person name="Meiyalaghan S."/>
            <person name="Nieuwenhuizen N."/>
            <person name="Read N."/>
            <person name="Prakash R."/>
            <person name="Hunter D."/>
            <person name="Zhang H."/>
            <person name="McKenzie M."/>
            <person name="Knabel M."/>
            <person name="Harris A."/>
            <person name="Allan A.C."/>
            <person name="Gleave A."/>
            <person name="Chen A."/>
            <person name="Janssen B.J."/>
            <person name="Plunkett B."/>
            <person name="Ampomah-Dwamena C."/>
            <person name="Voogd C."/>
            <person name="Leif D."/>
            <person name="Lafferty D."/>
            <person name="Souleyre E.J.F."/>
            <person name="Varkonyi-Gasic E."/>
            <person name="Gambi F."/>
            <person name="Hanley J."/>
            <person name="Yao J.L."/>
            <person name="Cheung J."/>
            <person name="David K.M."/>
            <person name="Warren B."/>
            <person name="Marsh K."/>
            <person name="Snowden K.C."/>
            <person name="Lin-Wang K."/>
            <person name="Brian L."/>
            <person name="Martinez-Sanchez M."/>
            <person name="Wang M."/>
            <person name="Ileperuma N."/>
            <person name="Macnee N."/>
            <person name="Campin R."/>
            <person name="McAtee P."/>
            <person name="Drummond R.S.M."/>
            <person name="Espley R.V."/>
            <person name="Ireland H.S."/>
            <person name="Wu R."/>
            <person name="Atkinson R.G."/>
            <person name="Karunairetnam S."/>
            <person name="Bulley S."/>
            <person name="Chunkath S."/>
            <person name="Hanley Z."/>
            <person name="Storey R."/>
            <person name="Thrimawithana A.H."/>
            <person name="Thomson S."/>
            <person name="David C."/>
            <person name="Testolin R."/>
            <person name="Huang H."/>
            <person name="Hellens R.P."/>
            <person name="Schaffer R.J."/>
        </authorList>
    </citation>
    <scope>NUCLEOTIDE SEQUENCE [LARGE SCALE GENOMIC DNA]</scope>
    <source>
        <strain evidence="2">cv. Red5</strain>
    </source>
</reference>
<gene>
    <name evidence="1" type="ORF">CEY00_Acc01189</name>
</gene>
<comment type="caution">
    <text evidence="1">The sequence shown here is derived from an EMBL/GenBank/DDBJ whole genome shotgun (WGS) entry which is preliminary data.</text>
</comment>
<name>A0A2R6S371_ACTCC</name>
<proteinExistence type="predicted"/>
<dbReference type="AlphaFoldDB" id="A0A2R6S371"/>